<evidence type="ECO:0000313" key="3">
    <source>
        <dbReference type="Proteomes" id="UP000800235"/>
    </source>
</evidence>
<evidence type="ECO:0000256" key="1">
    <source>
        <dbReference type="SAM" id="SignalP"/>
    </source>
</evidence>
<keyword evidence="3" id="KW-1185">Reference proteome</keyword>
<keyword evidence="1" id="KW-0732">Signal</keyword>
<gene>
    <name evidence="2" type="ORF">EJ08DRAFT_656711</name>
</gene>
<comment type="caution">
    <text evidence="2">The sequence shown here is derived from an EMBL/GenBank/DDBJ whole genome shotgun (WGS) entry which is preliminary data.</text>
</comment>
<reference evidence="2" key="1">
    <citation type="journal article" date="2020" name="Stud. Mycol.">
        <title>101 Dothideomycetes genomes: a test case for predicting lifestyles and emergence of pathogens.</title>
        <authorList>
            <person name="Haridas S."/>
            <person name="Albert R."/>
            <person name="Binder M."/>
            <person name="Bloem J."/>
            <person name="Labutti K."/>
            <person name="Salamov A."/>
            <person name="Andreopoulos B."/>
            <person name="Baker S."/>
            <person name="Barry K."/>
            <person name="Bills G."/>
            <person name="Bluhm B."/>
            <person name="Cannon C."/>
            <person name="Castanera R."/>
            <person name="Culley D."/>
            <person name="Daum C."/>
            <person name="Ezra D."/>
            <person name="Gonzalez J."/>
            <person name="Henrissat B."/>
            <person name="Kuo A."/>
            <person name="Liang C."/>
            <person name="Lipzen A."/>
            <person name="Lutzoni F."/>
            <person name="Magnuson J."/>
            <person name="Mondo S."/>
            <person name="Nolan M."/>
            <person name="Ohm R."/>
            <person name="Pangilinan J."/>
            <person name="Park H.-J."/>
            <person name="Ramirez L."/>
            <person name="Alfaro M."/>
            <person name="Sun H."/>
            <person name="Tritt A."/>
            <person name="Yoshinaga Y."/>
            <person name="Zwiers L.-H."/>
            <person name="Turgeon B."/>
            <person name="Goodwin S."/>
            <person name="Spatafora J."/>
            <person name="Crous P."/>
            <person name="Grigoriev I."/>
        </authorList>
    </citation>
    <scope>NUCLEOTIDE SEQUENCE</scope>
    <source>
        <strain evidence="2">CBS 130266</strain>
    </source>
</reference>
<proteinExistence type="predicted"/>
<dbReference type="AlphaFoldDB" id="A0A9P4P0L7"/>
<organism evidence="2 3">
    <name type="scientific">Tothia fuscella</name>
    <dbReference type="NCBI Taxonomy" id="1048955"/>
    <lineage>
        <taxon>Eukaryota</taxon>
        <taxon>Fungi</taxon>
        <taxon>Dikarya</taxon>
        <taxon>Ascomycota</taxon>
        <taxon>Pezizomycotina</taxon>
        <taxon>Dothideomycetes</taxon>
        <taxon>Pleosporomycetidae</taxon>
        <taxon>Venturiales</taxon>
        <taxon>Cylindrosympodiaceae</taxon>
        <taxon>Tothia</taxon>
    </lineage>
</organism>
<protein>
    <submittedName>
        <fullName evidence="2">Uncharacterized protein</fullName>
    </submittedName>
</protein>
<sequence length="229" mass="24547">MLTSKAFVFFLCSVVIAASPVPGKTRPITKAEWAALKANGLLQRDVSVQGRAVNVPTTSAERTALEADGLDGHNNTLQARSGVINCGQNVYDTERIGGKGVGWVPVGQFNDMAEKFCDAVSGNSLPIGHETADTYAVSLTKQGELEKTGTDGNVIFAIYNYKYADFYNIDSASCYDAMVAPINAYKNNKKEQGNKCFGAINSDYEGGYYYVDGVGAFGSEVHRAKPAVQ</sequence>
<feature type="chain" id="PRO_5040464621" evidence="1">
    <location>
        <begin position="19"/>
        <end position="229"/>
    </location>
</feature>
<feature type="signal peptide" evidence="1">
    <location>
        <begin position="1"/>
        <end position="18"/>
    </location>
</feature>
<dbReference type="EMBL" id="MU007014">
    <property type="protein sequence ID" value="KAF2435072.1"/>
    <property type="molecule type" value="Genomic_DNA"/>
</dbReference>
<evidence type="ECO:0000313" key="2">
    <source>
        <dbReference type="EMBL" id="KAF2435072.1"/>
    </source>
</evidence>
<name>A0A9P4P0L7_9PEZI</name>
<dbReference type="OrthoDB" id="4661753at2759"/>
<accession>A0A9P4P0L7</accession>
<dbReference type="Proteomes" id="UP000800235">
    <property type="component" value="Unassembled WGS sequence"/>
</dbReference>